<evidence type="ECO:0000313" key="1">
    <source>
        <dbReference type="EMBL" id="KAF2034401.1"/>
    </source>
</evidence>
<dbReference type="Proteomes" id="UP000799777">
    <property type="component" value="Unassembled WGS sequence"/>
</dbReference>
<gene>
    <name evidence="1" type="ORF">EK21DRAFT_85443</name>
</gene>
<accession>A0A9P4HK04</accession>
<dbReference type="AlphaFoldDB" id="A0A9P4HK04"/>
<name>A0A9P4HK04_9PLEO</name>
<organism evidence="1 2">
    <name type="scientific">Setomelanomma holmii</name>
    <dbReference type="NCBI Taxonomy" id="210430"/>
    <lineage>
        <taxon>Eukaryota</taxon>
        <taxon>Fungi</taxon>
        <taxon>Dikarya</taxon>
        <taxon>Ascomycota</taxon>
        <taxon>Pezizomycotina</taxon>
        <taxon>Dothideomycetes</taxon>
        <taxon>Pleosporomycetidae</taxon>
        <taxon>Pleosporales</taxon>
        <taxon>Pleosporineae</taxon>
        <taxon>Phaeosphaeriaceae</taxon>
        <taxon>Setomelanomma</taxon>
    </lineage>
</organism>
<proteinExistence type="predicted"/>
<comment type="caution">
    <text evidence="1">The sequence shown here is derived from an EMBL/GenBank/DDBJ whole genome shotgun (WGS) entry which is preliminary data.</text>
</comment>
<reference evidence="1" key="1">
    <citation type="journal article" date="2020" name="Stud. Mycol.">
        <title>101 Dothideomycetes genomes: a test case for predicting lifestyles and emergence of pathogens.</title>
        <authorList>
            <person name="Haridas S."/>
            <person name="Albert R."/>
            <person name="Binder M."/>
            <person name="Bloem J."/>
            <person name="Labutti K."/>
            <person name="Salamov A."/>
            <person name="Andreopoulos B."/>
            <person name="Baker S."/>
            <person name="Barry K."/>
            <person name="Bills G."/>
            <person name="Bluhm B."/>
            <person name="Cannon C."/>
            <person name="Castanera R."/>
            <person name="Culley D."/>
            <person name="Daum C."/>
            <person name="Ezra D."/>
            <person name="Gonzalez J."/>
            <person name="Henrissat B."/>
            <person name="Kuo A."/>
            <person name="Liang C."/>
            <person name="Lipzen A."/>
            <person name="Lutzoni F."/>
            <person name="Magnuson J."/>
            <person name="Mondo S."/>
            <person name="Nolan M."/>
            <person name="Ohm R."/>
            <person name="Pangilinan J."/>
            <person name="Park H.-J."/>
            <person name="Ramirez L."/>
            <person name="Alfaro M."/>
            <person name="Sun H."/>
            <person name="Tritt A."/>
            <person name="Yoshinaga Y."/>
            <person name="Zwiers L.-H."/>
            <person name="Turgeon B."/>
            <person name="Goodwin S."/>
            <person name="Spatafora J."/>
            <person name="Crous P."/>
            <person name="Grigoriev I."/>
        </authorList>
    </citation>
    <scope>NUCLEOTIDE SEQUENCE</scope>
    <source>
        <strain evidence="1">CBS 110217</strain>
    </source>
</reference>
<protein>
    <submittedName>
        <fullName evidence="1">Uncharacterized protein</fullName>
    </submittedName>
</protein>
<keyword evidence="2" id="KW-1185">Reference proteome</keyword>
<dbReference type="EMBL" id="ML978161">
    <property type="protein sequence ID" value="KAF2034401.1"/>
    <property type="molecule type" value="Genomic_DNA"/>
</dbReference>
<sequence>MPMLTLPTDMPANPLLNTFKLIAVSLDAGVLERLVESPYLANLQILRVKECSQIEQPNDILADWNMDELIRALDTFIPQLEPYEPDDVYSLNLYSDVITSLRCAAGEFTEVGTRLQVHRCPGYWDKRRGLLVEPCFTWQYLFPPLRRPILEEYEWVLSLWADYSKRYRDERHETSTGVLDAIREYCVAQRACFERSN</sequence>
<evidence type="ECO:0000313" key="2">
    <source>
        <dbReference type="Proteomes" id="UP000799777"/>
    </source>
</evidence>